<dbReference type="EMBL" id="APGJ01000007">
    <property type="protein sequence ID" value="EYD71337.1"/>
    <property type="molecule type" value="Genomic_DNA"/>
</dbReference>
<dbReference type="STRING" id="1122180.Lokhon_02985"/>
<organism evidence="1 2">
    <name type="scientific">Limimaricola hongkongensis DSM 17492</name>
    <dbReference type="NCBI Taxonomy" id="1122180"/>
    <lineage>
        <taxon>Bacteria</taxon>
        <taxon>Pseudomonadati</taxon>
        <taxon>Pseudomonadota</taxon>
        <taxon>Alphaproteobacteria</taxon>
        <taxon>Rhodobacterales</taxon>
        <taxon>Paracoccaceae</taxon>
        <taxon>Limimaricola</taxon>
    </lineage>
</organism>
<keyword evidence="2" id="KW-1185">Reference proteome</keyword>
<dbReference type="PATRIC" id="fig|1122180.6.peg.2965"/>
<reference evidence="1 2" key="1">
    <citation type="submission" date="2013-03" db="EMBL/GenBank/DDBJ databases">
        <authorList>
            <person name="Fiebig A."/>
            <person name="Goeker M."/>
            <person name="Klenk H.-P.P."/>
        </authorList>
    </citation>
    <scope>NUCLEOTIDE SEQUENCE [LARGE SCALE GENOMIC DNA]</scope>
    <source>
        <strain evidence="1 2">DSM 17492</strain>
    </source>
</reference>
<gene>
    <name evidence="1" type="ORF">Lokhon_02985</name>
</gene>
<dbReference type="Proteomes" id="UP000025047">
    <property type="component" value="Unassembled WGS sequence"/>
</dbReference>
<comment type="caution">
    <text evidence="1">The sequence shown here is derived from an EMBL/GenBank/DDBJ whole genome shotgun (WGS) entry which is preliminary data.</text>
</comment>
<dbReference type="AlphaFoldDB" id="A0A017H9Z9"/>
<evidence type="ECO:0000313" key="1">
    <source>
        <dbReference type="EMBL" id="EYD71337.1"/>
    </source>
</evidence>
<protein>
    <submittedName>
        <fullName evidence="1">Uncharacterized protein</fullName>
    </submittedName>
</protein>
<proteinExistence type="predicted"/>
<accession>A0A017H9Z9</accession>
<sequence>MSRVNSGAWRHCAARMIKALLTFLSGPLSERQLAAFDRSRFEPGPV</sequence>
<name>A0A017H9Z9_9RHOB</name>
<evidence type="ECO:0000313" key="2">
    <source>
        <dbReference type="Proteomes" id="UP000025047"/>
    </source>
</evidence>
<dbReference type="HOGENOM" id="CLU_3185489_0_0_5"/>